<feature type="compositionally biased region" description="Polar residues" evidence="1">
    <location>
        <begin position="324"/>
        <end position="340"/>
    </location>
</feature>
<feature type="compositionally biased region" description="Polar residues" evidence="1">
    <location>
        <begin position="376"/>
        <end position="398"/>
    </location>
</feature>
<feature type="compositionally biased region" description="Polar residues" evidence="1">
    <location>
        <begin position="224"/>
        <end position="234"/>
    </location>
</feature>
<evidence type="ECO:0000313" key="2">
    <source>
        <dbReference type="Proteomes" id="UP000036681"/>
    </source>
</evidence>
<evidence type="ECO:0000313" key="3">
    <source>
        <dbReference type="WBParaSite" id="ALUE_0001713901-mRNA-1"/>
    </source>
</evidence>
<proteinExistence type="predicted"/>
<feature type="compositionally biased region" description="Polar residues" evidence="1">
    <location>
        <begin position="353"/>
        <end position="368"/>
    </location>
</feature>
<name>A0A0M3IFW6_ASCLU</name>
<feature type="compositionally biased region" description="Basic and acidic residues" evidence="1">
    <location>
        <begin position="553"/>
        <end position="563"/>
    </location>
</feature>
<dbReference type="WBParaSite" id="ALUE_0001713901-mRNA-1">
    <property type="protein sequence ID" value="ALUE_0001713901-mRNA-1"/>
    <property type="gene ID" value="ALUE_0001713901"/>
</dbReference>
<feature type="compositionally biased region" description="Polar residues" evidence="1">
    <location>
        <begin position="567"/>
        <end position="578"/>
    </location>
</feature>
<feature type="region of interest" description="Disordered" evidence="1">
    <location>
        <begin position="164"/>
        <end position="210"/>
    </location>
</feature>
<feature type="compositionally biased region" description="Basic and acidic residues" evidence="1">
    <location>
        <begin position="39"/>
        <end position="59"/>
    </location>
</feature>
<feature type="compositionally biased region" description="Polar residues" evidence="1">
    <location>
        <begin position="190"/>
        <end position="204"/>
    </location>
</feature>
<protein>
    <submittedName>
        <fullName evidence="3">BRCT domain-containing protein</fullName>
    </submittedName>
</protein>
<evidence type="ECO:0000256" key="1">
    <source>
        <dbReference type="SAM" id="MobiDB-lite"/>
    </source>
</evidence>
<feature type="region of interest" description="Disordered" evidence="1">
    <location>
        <begin position="553"/>
        <end position="578"/>
    </location>
</feature>
<feature type="compositionally biased region" description="Polar residues" evidence="1">
    <location>
        <begin position="23"/>
        <end position="34"/>
    </location>
</feature>
<keyword evidence="2" id="KW-1185">Reference proteome</keyword>
<accession>A0A0M3IFW6</accession>
<feature type="compositionally biased region" description="Basic and acidic residues" evidence="1">
    <location>
        <begin position="235"/>
        <end position="256"/>
    </location>
</feature>
<sequence>MNDKIELSDVDGNFTSNDDDRSSFTGNNAYNQASIEIVDNERVELEGHNERIDGNDSGKRNNRRKRSAQTVSADVTGVDTEDIANEASSISCIGSNSNQTQQSESHHNGTDPESNDSKQLSSEVINTMTGKPTPVENNAGRPHVEEAKLSDTENTANKASNIISASRAVPSGQPLHAVNTNTTEEDINEAPSTRKNVSVSSATDSEMDESNYIVPCKSGEVATLNSASDTTNQELIERSEGNIKDHELRSDDRDRDSIESEVIANRQMSNNKLDSPALHIAVDANEFGDGITNVDHNRSSDSIPNSTVTSVYSSNAEMDDEFNSSNEFIDDAPNSSNPSTIPDEETKKIPGNENPQQISDSEAGSAPNTARRILKSSDSTNIGDRTISSIKTDENSNPEIEENVRHDDGDKGNINNENKSGEKFSSESCNENITGDPESFIQATTDEDSECDKHQNITSNEDPTRKMDSNLIHPGSDACSLIGTEQHRQRSTEREVDLNFPIDNNVSKVIDIGNTENSNRKTSITSRNIEQNLDKEKIKEKIVDTTASDDENYERIESVKDEVLVNDPQSPSSSSCLQ</sequence>
<feature type="region of interest" description="Disordered" evidence="1">
    <location>
        <begin position="92"/>
        <end position="120"/>
    </location>
</feature>
<dbReference type="AlphaFoldDB" id="A0A0M3IFW6"/>
<reference evidence="3" key="1">
    <citation type="submission" date="2017-02" db="UniProtKB">
        <authorList>
            <consortium name="WormBaseParasite"/>
        </authorList>
    </citation>
    <scope>IDENTIFICATION</scope>
</reference>
<organism evidence="2 3">
    <name type="scientific">Ascaris lumbricoides</name>
    <name type="common">Giant roundworm</name>
    <dbReference type="NCBI Taxonomy" id="6252"/>
    <lineage>
        <taxon>Eukaryota</taxon>
        <taxon>Metazoa</taxon>
        <taxon>Ecdysozoa</taxon>
        <taxon>Nematoda</taxon>
        <taxon>Chromadorea</taxon>
        <taxon>Rhabditida</taxon>
        <taxon>Spirurina</taxon>
        <taxon>Ascaridomorpha</taxon>
        <taxon>Ascaridoidea</taxon>
        <taxon>Ascarididae</taxon>
        <taxon>Ascaris</taxon>
    </lineage>
</organism>
<feature type="region of interest" description="Disordered" evidence="1">
    <location>
        <begin position="224"/>
        <end position="256"/>
    </location>
</feature>
<feature type="region of interest" description="Disordered" evidence="1">
    <location>
        <begin position="1"/>
        <end position="80"/>
    </location>
</feature>
<dbReference type="Proteomes" id="UP000036681">
    <property type="component" value="Unplaced"/>
</dbReference>
<feature type="compositionally biased region" description="Basic and acidic residues" evidence="1">
    <location>
        <begin position="402"/>
        <end position="411"/>
    </location>
</feature>
<feature type="region of interest" description="Disordered" evidence="1">
    <location>
        <begin position="324"/>
        <end position="467"/>
    </location>
</feature>
<feature type="compositionally biased region" description="Polar residues" evidence="1">
    <location>
        <begin position="92"/>
        <end position="103"/>
    </location>
</feature>